<organism evidence="3 4">
    <name type="scientific">Enterococcus larvae</name>
    <dbReference type="NCBI Taxonomy" id="2794352"/>
    <lineage>
        <taxon>Bacteria</taxon>
        <taxon>Bacillati</taxon>
        <taxon>Bacillota</taxon>
        <taxon>Bacilli</taxon>
        <taxon>Lactobacillales</taxon>
        <taxon>Enterococcaceae</taxon>
        <taxon>Enterococcus</taxon>
    </lineage>
</organism>
<sequence>MIIEKILNNNVVMARNSSGEETVYMGRGLAFKKKVGDEIQQEFVEKEFVLKDSVLSTQFQQLFSDLPSEEVEAVKRIVDLAEEQLGTELSSNVYLTLTDHIHYAIARAREGIELPNPLKYETRKFYPKEFDIARQGIQLINEQFDVEFADDEAGFIAFHIVNGEQGNNTMEETMTATEIVGNVLTIISRYFGLPFDEDSLNYQRMVTHLQFFSQRYLKDELNSEEDEFLYELIQSKYPKAFQSVQRINQYLVTKYDKPVGKAEQTYLTIHIQRLVGEKNE</sequence>
<keyword evidence="1" id="KW-0677">Repeat</keyword>
<evidence type="ECO:0000313" key="4">
    <source>
        <dbReference type="Proteomes" id="UP000673375"/>
    </source>
</evidence>
<name>A0ABS4CDS1_9ENTE</name>
<dbReference type="PANTHER" id="PTHR30185">
    <property type="entry name" value="CRYPTIC BETA-GLUCOSIDE BGL OPERON ANTITERMINATOR"/>
    <property type="match status" value="1"/>
</dbReference>
<dbReference type="InterPro" id="IPR036650">
    <property type="entry name" value="CAT_RNA-bd_dom_sf"/>
</dbReference>
<evidence type="ECO:0000313" key="3">
    <source>
        <dbReference type="EMBL" id="MBP1044669.1"/>
    </source>
</evidence>
<dbReference type="InterPro" id="IPR050661">
    <property type="entry name" value="BglG_antiterminators"/>
</dbReference>
<evidence type="ECO:0000256" key="1">
    <source>
        <dbReference type="ARBA" id="ARBA00022737"/>
    </source>
</evidence>
<dbReference type="Proteomes" id="UP000673375">
    <property type="component" value="Unassembled WGS sequence"/>
</dbReference>
<dbReference type="Gene3D" id="2.30.24.10">
    <property type="entry name" value="CAT RNA-binding domain"/>
    <property type="match status" value="1"/>
</dbReference>
<keyword evidence="4" id="KW-1185">Reference proteome</keyword>
<dbReference type="InterPro" id="IPR011608">
    <property type="entry name" value="PRD"/>
</dbReference>
<dbReference type="InterPro" id="IPR004341">
    <property type="entry name" value="CAT_RNA-bd_dom"/>
</dbReference>
<dbReference type="RefSeq" id="WP_209555478.1">
    <property type="nucleotide sequence ID" value="NZ_JAEDXU010000001.1"/>
</dbReference>
<dbReference type="Gene3D" id="1.10.1790.10">
    <property type="entry name" value="PRD domain"/>
    <property type="match status" value="2"/>
</dbReference>
<dbReference type="EMBL" id="JAEDXU010000001">
    <property type="protein sequence ID" value="MBP1044669.1"/>
    <property type="molecule type" value="Genomic_DNA"/>
</dbReference>
<protein>
    <submittedName>
        <fullName evidence="3">PRD domain-containing protein</fullName>
    </submittedName>
</protein>
<feature type="domain" description="PRD" evidence="2">
    <location>
        <begin position="65"/>
        <end position="170"/>
    </location>
</feature>
<evidence type="ECO:0000259" key="2">
    <source>
        <dbReference type="PROSITE" id="PS51372"/>
    </source>
</evidence>
<comment type="caution">
    <text evidence="3">The sequence shown here is derived from an EMBL/GenBank/DDBJ whole genome shotgun (WGS) entry which is preliminary data.</text>
</comment>
<dbReference type="Pfam" id="PF03123">
    <property type="entry name" value="CAT_RBD"/>
    <property type="match status" value="1"/>
</dbReference>
<feature type="domain" description="PRD" evidence="2">
    <location>
        <begin position="171"/>
        <end position="280"/>
    </location>
</feature>
<gene>
    <name evidence="3" type="ORF">I6N96_00140</name>
</gene>
<dbReference type="SUPFAM" id="SSF63520">
    <property type="entry name" value="PTS-regulatory domain, PRD"/>
    <property type="match status" value="2"/>
</dbReference>
<dbReference type="InterPro" id="IPR036634">
    <property type="entry name" value="PRD_sf"/>
</dbReference>
<accession>A0ABS4CDS1</accession>
<proteinExistence type="predicted"/>
<dbReference type="PANTHER" id="PTHR30185:SF15">
    <property type="entry name" value="CRYPTIC BETA-GLUCOSIDE BGL OPERON ANTITERMINATOR"/>
    <property type="match status" value="1"/>
</dbReference>
<dbReference type="SMART" id="SM01061">
    <property type="entry name" value="CAT_RBD"/>
    <property type="match status" value="1"/>
</dbReference>
<dbReference type="SUPFAM" id="SSF50151">
    <property type="entry name" value="SacY-like RNA-binding domain"/>
    <property type="match status" value="1"/>
</dbReference>
<dbReference type="NCBIfam" id="NF046042">
    <property type="entry name" value="LicT"/>
    <property type="match status" value="1"/>
</dbReference>
<reference evidence="3 4" key="1">
    <citation type="submission" date="2020-12" db="EMBL/GenBank/DDBJ databases">
        <title>Vagococcus allomyrinae sp. nov. and Enterococcus lavae sp. nov., isolated from the larvae of Allomyrina dichotoma.</title>
        <authorList>
            <person name="Lee S.D."/>
        </authorList>
    </citation>
    <scope>NUCLEOTIDE SEQUENCE [LARGE SCALE GENOMIC DNA]</scope>
    <source>
        <strain evidence="3 4">BWM-S5</strain>
    </source>
</reference>
<dbReference type="PROSITE" id="PS51372">
    <property type="entry name" value="PRD_2"/>
    <property type="match status" value="2"/>
</dbReference>
<dbReference type="Pfam" id="PF00874">
    <property type="entry name" value="PRD"/>
    <property type="match status" value="2"/>
</dbReference>